<feature type="compositionally biased region" description="Polar residues" evidence="1">
    <location>
        <begin position="231"/>
        <end position="240"/>
    </location>
</feature>
<feature type="compositionally biased region" description="Basic and acidic residues" evidence="1">
    <location>
        <begin position="242"/>
        <end position="255"/>
    </location>
</feature>
<keyword evidence="2" id="KW-0472">Membrane</keyword>
<dbReference type="Proteomes" id="UP000182248">
    <property type="component" value="Unassembled WGS sequence"/>
</dbReference>
<evidence type="ECO:0000313" key="4">
    <source>
        <dbReference type="Proteomes" id="UP000182248"/>
    </source>
</evidence>
<evidence type="ECO:0000313" key="3">
    <source>
        <dbReference type="EMBL" id="SFW29604.1"/>
    </source>
</evidence>
<feature type="compositionally biased region" description="Polar residues" evidence="1">
    <location>
        <begin position="200"/>
        <end position="223"/>
    </location>
</feature>
<protein>
    <submittedName>
        <fullName evidence="3">Outer membrane protein beta-barrel domain-containing protein</fullName>
    </submittedName>
</protein>
<organism evidence="3 4">
    <name type="scientific">Sinomicrobium oceani</name>
    <dbReference type="NCBI Taxonomy" id="1150368"/>
    <lineage>
        <taxon>Bacteria</taxon>
        <taxon>Pseudomonadati</taxon>
        <taxon>Bacteroidota</taxon>
        <taxon>Flavobacteriia</taxon>
        <taxon>Flavobacteriales</taxon>
        <taxon>Flavobacteriaceae</taxon>
        <taxon>Sinomicrobium</taxon>
    </lineage>
</organism>
<keyword evidence="4" id="KW-1185">Reference proteome</keyword>
<dbReference type="InterPro" id="IPR011250">
    <property type="entry name" value="OMP/PagP_B-barrel"/>
</dbReference>
<reference evidence="3 4" key="1">
    <citation type="submission" date="2016-11" db="EMBL/GenBank/DDBJ databases">
        <authorList>
            <person name="Jaros S."/>
            <person name="Januszkiewicz K."/>
            <person name="Wedrychowicz H."/>
        </authorList>
    </citation>
    <scope>NUCLEOTIDE SEQUENCE [LARGE SCALE GENOMIC DNA]</scope>
    <source>
        <strain evidence="3 4">CGMCC 1.12145</strain>
    </source>
</reference>
<feature type="compositionally biased region" description="Basic and acidic residues" evidence="1">
    <location>
        <begin position="88"/>
        <end position="112"/>
    </location>
</feature>
<keyword evidence="2" id="KW-0812">Transmembrane</keyword>
<evidence type="ECO:0000256" key="2">
    <source>
        <dbReference type="SAM" id="Phobius"/>
    </source>
</evidence>
<sequence>MGDKKNIDRLFQEKFKDFEAFPEKDLWSGIEAKLNAPSTLPAEAPKKDGRTIPFFWWRLGGIAATIALLLSIGFNLVFTDPESPDMDPLEKITREHPEQKTRPGDEATRSAEEYISNPDNNTREEKEKSNPVTTTERFTASPDTSDNTAGTTLQNNNSQAKAGNTKTQQYSTSKNETGIAVRQTTPSHHTQENEKLVENGNPTTQHNPDNSTSGQVIASQKSTVAEHPNHVTGQNNNTISVAEKEQKDIRNKEEENKKSLLEAIAEMENEAEREKELASGDGEHKKWSLNPNIAPVYYNSISSGSPIDPEFKSNSKSGKVNLSYGVNVAYQVNDRLSLRSGINKVNYGYDTNDISFAPNFEARSLSNINYARQSERASGLYVANSPADPAMPGKQEVTTSLAPQEGAMQQEFGYIEVPMELKYRILNERFGLNLIGGVSSLFLTDNTILLKSDAIATELGEANNVNNVNFSTNVGLGVDYLLSDKLQLQLEPMFKYQWNTFSNDNGGFRPYTFGVYTGFSFRF</sequence>
<dbReference type="RefSeq" id="WP_072316251.1">
    <property type="nucleotide sequence ID" value="NZ_FPJE01000004.1"/>
</dbReference>
<dbReference type="STRING" id="1150368.SAMN02927921_00968"/>
<feature type="transmembrane region" description="Helical" evidence="2">
    <location>
        <begin position="55"/>
        <end position="78"/>
    </location>
</feature>
<feature type="region of interest" description="Disordered" evidence="1">
    <location>
        <begin position="87"/>
        <end position="255"/>
    </location>
</feature>
<dbReference type="AlphaFoldDB" id="A0A1K1N2E4"/>
<evidence type="ECO:0000256" key="1">
    <source>
        <dbReference type="SAM" id="MobiDB-lite"/>
    </source>
</evidence>
<dbReference type="OrthoDB" id="1113942at2"/>
<proteinExistence type="predicted"/>
<feature type="compositionally biased region" description="Polar residues" evidence="1">
    <location>
        <begin position="130"/>
        <end position="188"/>
    </location>
</feature>
<accession>A0A1K1N2E4</accession>
<name>A0A1K1N2E4_9FLAO</name>
<dbReference type="SUPFAM" id="SSF56925">
    <property type="entry name" value="OMPA-like"/>
    <property type="match status" value="1"/>
</dbReference>
<gene>
    <name evidence="3" type="ORF">SAMN02927921_00968</name>
</gene>
<keyword evidence="2" id="KW-1133">Transmembrane helix</keyword>
<dbReference type="EMBL" id="FPJE01000004">
    <property type="protein sequence ID" value="SFW29604.1"/>
    <property type="molecule type" value="Genomic_DNA"/>
</dbReference>